<keyword evidence="1 3" id="KW-0732">Signal</keyword>
<dbReference type="InterPro" id="IPR024370">
    <property type="entry name" value="PBP_domain"/>
</dbReference>
<accession>A0ABX2IV82</accession>
<evidence type="ECO:0000313" key="6">
    <source>
        <dbReference type="Proteomes" id="UP000777935"/>
    </source>
</evidence>
<dbReference type="InterPro" id="IPR036737">
    <property type="entry name" value="OmpA-like_sf"/>
</dbReference>
<gene>
    <name evidence="5" type="ORF">HRQ87_04730</name>
</gene>
<dbReference type="SUPFAM" id="SSF53850">
    <property type="entry name" value="Periplasmic binding protein-like II"/>
    <property type="match status" value="1"/>
</dbReference>
<evidence type="ECO:0000259" key="4">
    <source>
        <dbReference type="PROSITE" id="PS51123"/>
    </source>
</evidence>
<keyword evidence="2" id="KW-0472">Membrane</keyword>
<dbReference type="CDD" id="cd07185">
    <property type="entry name" value="OmpA_C-like"/>
    <property type="match status" value="1"/>
</dbReference>
<dbReference type="InterPro" id="IPR050811">
    <property type="entry name" value="Phosphate_ABC_transporter"/>
</dbReference>
<feature type="signal peptide" evidence="3">
    <location>
        <begin position="1"/>
        <end position="26"/>
    </location>
</feature>
<evidence type="ECO:0000313" key="5">
    <source>
        <dbReference type="EMBL" id="NSX54103.1"/>
    </source>
</evidence>
<evidence type="ECO:0000256" key="1">
    <source>
        <dbReference type="ARBA" id="ARBA00022729"/>
    </source>
</evidence>
<dbReference type="Gene3D" id="3.30.1330.60">
    <property type="entry name" value="OmpA-like domain"/>
    <property type="match status" value="1"/>
</dbReference>
<feature type="chain" id="PRO_5045697031" evidence="3">
    <location>
        <begin position="27"/>
        <end position="528"/>
    </location>
</feature>
<dbReference type="Pfam" id="PF00691">
    <property type="entry name" value="OmpA"/>
    <property type="match status" value="1"/>
</dbReference>
<dbReference type="Proteomes" id="UP000777935">
    <property type="component" value="Unassembled WGS sequence"/>
</dbReference>
<protein>
    <submittedName>
        <fullName evidence="5">Substrate-binding domain-containing protein</fullName>
    </submittedName>
</protein>
<evidence type="ECO:0000256" key="3">
    <source>
        <dbReference type="SAM" id="SignalP"/>
    </source>
</evidence>
<sequence length="528" mass="57356">MTLFKTKLSSVLLTSCLVFGCNVAWANEITLTRDEDEIVMRGTLLRYEDGYYVIKTSLGQMTVNSAMVECTGDACPKTDGIDANFRIAGSDTIGIELMPLLIKGMAAQNGTAVGNERSQGGHLSTMTAVKDNGRGDKDFTAVVEARGSSSGFQALLSETADLAMSSRPIKSEEHQALLNAGAGDMRSRAQEHVIAADGIIISLNPENPVDQLTEAEIAALLSGRITNWRQVGGEDVPVKVYTRNGQSGTSEMIKSRFLNPQNASFARSSKVVLGNAEMAEGIFLDKGAIGYLSAGYDTDTKPVAITSRCGITTMPSEFTIKTEEYPLQRRLYVYHRNGELPQTVKALLSYTSSDAAAGSIEKAGFVSWNIVQQSQQDIAQALRSQITDTQSPTEQNLARALYIDLLEWDRLSSTFRFQTGSSILDNLSQQKLVRLANYIVNLPAGSEITLTGFTDSDGAFNANQRLSEGRAMSVREQLEVLLKGTDVLDRVKINVKGYGPLNAVACNDDYLAQGLNRRVEVWVRPNNG</sequence>
<dbReference type="EMBL" id="JABUFE010000002">
    <property type="protein sequence ID" value="NSX54103.1"/>
    <property type="molecule type" value="Genomic_DNA"/>
</dbReference>
<dbReference type="PANTHER" id="PTHR30570">
    <property type="entry name" value="PERIPLASMIC PHOSPHATE BINDING COMPONENT OF PHOSPHATE ABC TRANSPORTER"/>
    <property type="match status" value="1"/>
</dbReference>
<proteinExistence type="predicted"/>
<dbReference type="PROSITE" id="PS51123">
    <property type="entry name" value="OMPA_2"/>
    <property type="match status" value="1"/>
</dbReference>
<dbReference type="Gene3D" id="3.40.190.10">
    <property type="entry name" value="Periplasmic binding protein-like II"/>
    <property type="match status" value="2"/>
</dbReference>
<evidence type="ECO:0000256" key="2">
    <source>
        <dbReference type="PROSITE-ProRule" id="PRU00473"/>
    </source>
</evidence>
<dbReference type="Pfam" id="PF12849">
    <property type="entry name" value="PBP_like_2"/>
    <property type="match status" value="1"/>
</dbReference>
<dbReference type="InterPro" id="IPR006665">
    <property type="entry name" value="OmpA-like"/>
</dbReference>
<dbReference type="RefSeq" id="WP_174135774.1">
    <property type="nucleotide sequence ID" value="NZ_JABUFE010000002.1"/>
</dbReference>
<keyword evidence="6" id="KW-1185">Reference proteome</keyword>
<feature type="domain" description="OmpA-like" evidence="4">
    <location>
        <begin position="404"/>
        <end position="527"/>
    </location>
</feature>
<organism evidence="5 6">
    <name type="scientific">Parasulfitobacter algicola</name>
    <dbReference type="NCBI Taxonomy" id="2614809"/>
    <lineage>
        <taxon>Bacteria</taxon>
        <taxon>Pseudomonadati</taxon>
        <taxon>Pseudomonadota</taxon>
        <taxon>Alphaproteobacteria</taxon>
        <taxon>Rhodobacterales</taxon>
        <taxon>Roseobacteraceae</taxon>
        <taxon>Parasulfitobacter</taxon>
    </lineage>
</organism>
<dbReference type="SUPFAM" id="SSF103088">
    <property type="entry name" value="OmpA-like"/>
    <property type="match status" value="1"/>
</dbReference>
<dbReference type="PROSITE" id="PS51257">
    <property type="entry name" value="PROKAR_LIPOPROTEIN"/>
    <property type="match status" value="1"/>
</dbReference>
<dbReference type="PANTHER" id="PTHR30570:SF1">
    <property type="entry name" value="PHOSPHATE-BINDING PROTEIN PSTS"/>
    <property type="match status" value="1"/>
</dbReference>
<reference evidence="5 6" key="1">
    <citation type="submission" date="2020-06" db="EMBL/GenBank/DDBJ databases">
        <title>Sulfitobacter algicola sp. nov., isolated from green algae.</title>
        <authorList>
            <person name="Wang C."/>
        </authorList>
    </citation>
    <scope>NUCLEOTIDE SEQUENCE [LARGE SCALE GENOMIC DNA]</scope>
    <source>
        <strain evidence="5 6">1151</strain>
    </source>
</reference>
<comment type="caution">
    <text evidence="5">The sequence shown here is derived from an EMBL/GenBank/DDBJ whole genome shotgun (WGS) entry which is preliminary data.</text>
</comment>
<name>A0ABX2IV82_9RHOB</name>